<dbReference type="SUPFAM" id="SSF56935">
    <property type="entry name" value="Porins"/>
    <property type="match status" value="1"/>
</dbReference>
<evidence type="ECO:0000313" key="3">
    <source>
        <dbReference type="Proteomes" id="UP000006764"/>
    </source>
</evidence>
<dbReference type="HOGENOM" id="CLU_626477_0_0_6"/>
<evidence type="ECO:0000313" key="2">
    <source>
        <dbReference type="EMBL" id="AJD49440.1"/>
    </source>
</evidence>
<name>A0A0B4XRS5_9GAMM</name>
<accession>A0A0B4XRS5</accession>
<feature type="signal peptide" evidence="1">
    <location>
        <begin position="1"/>
        <end position="25"/>
    </location>
</feature>
<dbReference type="OrthoDB" id="6076399at2"/>
<dbReference type="AlphaFoldDB" id="A0A0B4XRS5"/>
<keyword evidence="1" id="KW-0732">Signal</keyword>
<dbReference type="Proteomes" id="UP000006764">
    <property type="component" value="Chromosome"/>
</dbReference>
<keyword evidence="3" id="KW-1185">Reference proteome</keyword>
<feature type="chain" id="PRO_5002099084" evidence="1">
    <location>
        <begin position="26"/>
        <end position="437"/>
    </location>
</feature>
<evidence type="ECO:0000256" key="1">
    <source>
        <dbReference type="SAM" id="SignalP"/>
    </source>
</evidence>
<reference evidence="2 3" key="1">
    <citation type="journal article" date="2012" name="J. Bacteriol.">
        <title>Genome sequence of an alkane-degrading bacterium, Alcanivorax pacificus type strain W11-5, isolated from deep sea sediment.</title>
        <authorList>
            <person name="Lai Q."/>
            <person name="Shao Z."/>
        </authorList>
    </citation>
    <scope>NUCLEOTIDE SEQUENCE [LARGE SCALE GENOMIC DNA]</scope>
    <source>
        <strain evidence="2 3">W11-5</strain>
    </source>
</reference>
<dbReference type="KEGG" id="apac:S7S_15140"/>
<dbReference type="RefSeq" id="WP_008733601.1">
    <property type="nucleotide sequence ID" value="NZ_CP004387.1"/>
</dbReference>
<proteinExistence type="predicted"/>
<dbReference type="EMBL" id="CP004387">
    <property type="protein sequence ID" value="AJD49440.1"/>
    <property type="molecule type" value="Genomic_DNA"/>
</dbReference>
<gene>
    <name evidence="2" type="ORF">S7S_15140</name>
</gene>
<sequence>MASFTKPIRLVALTLPVALTTVAHAALPGWDYAELSYAVDGKTSRLGAPVRPDVSGFAIDGAASLNEFVYLRAGTTAWDFSLATLGDIDSQVQDWSRFGAGVHYPLALNSVELDLWAEVTLDRVGFQSIASNGFGYAAGAQASFNPQWTLGVWYRGARTDSEMSGNDIDIDPAAKGVDLFYRINDRVQVRLGRYWGELDLSSNGGPDEELDIVVTELGLRYLFDGKASPRSTAAPDALGYNSLQFAYALSGDSDLDGGGTSENVDTDSGVVFDGRIAPWQNVFIGANYTAISYDLSDLTGSDSMVLDDHLSIGPGMFYTLDSGDMKASAYAQVTYDRLTGIQSGIIVNGTGFRVGVRGAIGMFDAELFFRKAHASESVSGQHIRFKPEAYGLDLAVSPFDNGLAFTVGYLQQKTDIDAGFEVETDSQNWLLGVRQSF</sequence>
<organism evidence="2 3">
    <name type="scientific">Isoalcanivorax pacificus W11-5</name>
    <dbReference type="NCBI Taxonomy" id="391936"/>
    <lineage>
        <taxon>Bacteria</taxon>
        <taxon>Pseudomonadati</taxon>
        <taxon>Pseudomonadota</taxon>
        <taxon>Gammaproteobacteria</taxon>
        <taxon>Oceanospirillales</taxon>
        <taxon>Alcanivoracaceae</taxon>
        <taxon>Isoalcanivorax</taxon>
    </lineage>
</organism>
<protein>
    <submittedName>
        <fullName evidence="2">Uncharacterized protein</fullName>
    </submittedName>
</protein>